<keyword evidence="4" id="KW-1185">Reference proteome</keyword>
<evidence type="ECO:0000313" key="3">
    <source>
        <dbReference type="EMBL" id="OJT06642.1"/>
    </source>
</evidence>
<dbReference type="InterPro" id="IPR052523">
    <property type="entry name" value="Trichothecene_AcTrans"/>
</dbReference>
<evidence type="ECO:0000313" key="4">
    <source>
        <dbReference type="Proteomes" id="UP000184267"/>
    </source>
</evidence>
<dbReference type="InterPro" id="IPR016181">
    <property type="entry name" value="Acyl_CoA_acyltransferase"/>
</dbReference>
<dbReference type="EMBL" id="MNAD01001287">
    <property type="protein sequence ID" value="OJT06642.1"/>
    <property type="molecule type" value="Genomic_DNA"/>
</dbReference>
<evidence type="ECO:0000259" key="2">
    <source>
        <dbReference type="PROSITE" id="PS51186"/>
    </source>
</evidence>
<dbReference type="AlphaFoldDB" id="A0A1M2VGC6"/>
<sequence>MWSVAGVAVTTVLSVILFVSGLSATVHNSPPQVDELLLRPNPYVYLDKILRNTTMTFPPIINFPQVVLQIDNADGSRTMREDERGRATTFGTVYPDDRRILISDNVSSRTFMEPEPSLTVSTKVSTIVQFRNLDYAMESCILNFSVPVETAGFHPDVSLAPSSIIDVWTLADSGELAQDIRGRDILARAPARRTLLATLPFPASGSQQSKAFHCPSGAFTALELVCSHTAPACRVDFWQDRRAKPVGDGDSWPSNILEYSSRLVIKGPLTIRSATTTACSCAMATNVYEATNPTGEYASRCICRQRTDAAIAEDELSLYTKILAEAFGYEYFSGGLGGDKTLQEPFLHAHLTAALAAGEGEIHVVAVDGVGPVGVALWFGPGHKFLDSEAQRNAGWNQIMAKLAPKYRDWWTTFLNQYDDLVERSLGPGIKLSGYHLQVIGVSPDHQRKGAAAALMNYAEGKARAAGVPAVLETVGATNVKIYKSLGYSIAGSGPIGAPPPSTGSFEMFVFIKQSTSKEKA</sequence>
<feature type="chain" id="PRO_5013290458" description="N-acetyltransferase domain-containing protein" evidence="1">
    <location>
        <begin position="25"/>
        <end position="521"/>
    </location>
</feature>
<dbReference type="GO" id="GO:0016747">
    <property type="term" value="F:acyltransferase activity, transferring groups other than amino-acyl groups"/>
    <property type="evidence" value="ECO:0007669"/>
    <property type="project" value="InterPro"/>
</dbReference>
<dbReference type="CDD" id="cd04301">
    <property type="entry name" value="NAT_SF"/>
    <property type="match status" value="1"/>
</dbReference>
<feature type="signal peptide" evidence="1">
    <location>
        <begin position="1"/>
        <end position="24"/>
    </location>
</feature>
<name>A0A1M2VGC6_TRAPU</name>
<keyword evidence="1" id="KW-0732">Signal</keyword>
<feature type="domain" description="N-acetyltransferase" evidence="2">
    <location>
        <begin position="383"/>
        <end position="513"/>
    </location>
</feature>
<comment type="caution">
    <text evidence="3">The sequence shown here is derived from an EMBL/GenBank/DDBJ whole genome shotgun (WGS) entry which is preliminary data.</text>
</comment>
<dbReference type="SUPFAM" id="SSF55729">
    <property type="entry name" value="Acyl-CoA N-acyltransferases (Nat)"/>
    <property type="match status" value="1"/>
</dbReference>
<dbReference type="OrthoDB" id="3350619at2759"/>
<evidence type="ECO:0000256" key="1">
    <source>
        <dbReference type="SAM" id="SignalP"/>
    </source>
</evidence>
<protein>
    <recommendedName>
        <fullName evidence="2">N-acetyltransferase domain-containing protein</fullName>
    </recommendedName>
</protein>
<dbReference type="Proteomes" id="UP000184267">
    <property type="component" value="Unassembled WGS sequence"/>
</dbReference>
<dbReference type="STRING" id="154538.A0A1M2VGC6"/>
<organism evidence="3 4">
    <name type="scientific">Trametes pubescens</name>
    <name type="common">White-rot fungus</name>
    <dbReference type="NCBI Taxonomy" id="154538"/>
    <lineage>
        <taxon>Eukaryota</taxon>
        <taxon>Fungi</taxon>
        <taxon>Dikarya</taxon>
        <taxon>Basidiomycota</taxon>
        <taxon>Agaricomycotina</taxon>
        <taxon>Agaricomycetes</taxon>
        <taxon>Polyporales</taxon>
        <taxon>Polyporaceae</taxon>
        <taxon>Trametes</taxon>
    </lineage>
</organism>
<proteinExistence type="predicted"/>
<dbReference type="PROSITE" id="PS51186">
    <property type="entry name" value="GNAT"/>
    <property type="match status" value="1"/>
</dbReference>
<dbReference type="PANTHER" id="PTHR42791">
    <property type="entry name" value="GNAT FAMILY ACETYLTRANSFERASE"/>
    <property type="match status" value="1"/>
</dbReference>
<reference evidence="3 4" key="1">
    <citation type="submission" date="2016-10" db="EMBL/GenBank/DDBJ databases">
        <title>Genome sequence of the basidiomycete white-rot fungus Trametes pubescens.</title>
        <authorList>
            <person name="Makela M.R."/>
            <person name="Granchi Z."/>
            <person name="Peng M."/>
            <person name="De Vries R.P."/>
            <person name="Grigoriev I."/>
            <person name="Riley R."/>
            <person name="Hilden K."/>
        </authorList>
    </citation>
    <scope>NUCLEOTIDE SEQUENCE [LARGE SCALE GENOMIC DNA]</scope>
    <source>
        <strain evidence="3 4">FBCC735</strain>
    </source>
</reference>
<accession>A0A1M2VGC6</accession>
<dbReference type="Pfam" id="PF00583">
    <property type="entry name" value="Acetyltransf_1"/>
    <property type="match status" value="1"/>
</dbReference>
<dbReference type="PANTHER" id="PTHR42791:SF1">
    <property type="entry name" value="N-ACETYLTRANSFERASE DOMAIN-CONTAINING PROTEIN"/>
    <property type="match status" value="1"/>
</dbReference>
<gene>
    <name evidence="3" type="ORF">TRAPUB_2500</name>
</gene>
<dbReference type="InterPro" id="IPR000182">
    <property type="entry name" value="GNAT_dom"/>
</dbReference>
<dbReference type="Gene3D" id="3.40.630.30">
    <property type="match status" value="1"/>
</dbReference>